<organism evidence="1 2">
    <name type="scientific">Shimia gijangensis</name>
    <dbReference type="NCBI Taxonomy" id="1470563"/>
    <lineage>
        <taxon>Bacteria</taxon>
        <taxon>Pseudomonadati</taxon>
        <taxon>Pseudomonadota</taxon>
        <taxon>Alphaproteobacteria</taxon>
        <taxon>Rhodobacterales</taxon>
        <taxon>Roseobacteraceae</taxon>
    </lineage>
</organism>
<gene>
    <name evidence="1" type="ORF">SAMN05444000_12263</name>
</gene>
<dbReference type="RefSeq" id="WP_073255403.1">
    <property type="nucleotide sequence ID" value="NZ_FQZQ01000022.1"/>
</dbReference>
<sequence length="102" mass="11590">MTDQRACANSGVFAELYQEWRLLTDTINLAKVDLDDGNPIWKRQRDIERFFCSTPARTSQDLAAQIRYTRDAFGDEIHSVWAEPYSCILDTLEAGAMALETA</sequence>
<proteinExistence type="predicted"/>
<reference evidence="2" key="1">
    <citation type="submission" date="2016-11" db="EMBL/GenBank/DDBJ databases">
        <authorList>
            <person name="Varghese N."/>
            <person name="Submissions S."/>
        </authorList>
    </citation>
    <scope>NUCLEOTIDE SEQUENCE [LARGE SCALE GENOMIC DNA]</scope>
    <source>
        <strain evidence="2">DSM 100564</strain>
    </source>
</reference>
<evidence type="ECO:0000313" key="1">
    <source>
        <dbReference type="EMBL" id="SHK22168.1"/>
    </source>
</evidence>
<name>A0A1M6QPV2_9RHOB</name>
<accession>A0A1M6QPV2</accession>
<dbReference type="Proteomes" id="UP000183982">
    <property type="component" value="Unassembled WGS sequence"/>
</dbReference>
<protein>
    <submittedName>
        <fullName evidence="1">Uncharacterized protein</fullName>
    </submittedName>
</protein>
<dbReference type="AlphaFoldDB" id="A0A1M6QPV2"/>
<dbReference type="STRING" id="1470563.SAMN05444000_12263"/>
<keyword evidence="2" id="KW-1185">Reference proteome</keyword>
<evidence type="ECO:0000313" key="2">
    <source>
        <dbReference type="Proteomes" id="UP000183982"/>
    </source>
</evidence>
<dbReference type="EMBL" id="FQZQ01000022">
    <property type="protein sequence ID" value="SHK22168.1"/>
    <property type="molecule type" value="Genomic_DNA"/>
</dbReference>